<protein>
    <submittedName>
        <fullName evidence="2">Uncharacterized protein</fullName>
    </submittedName>
</protein>
<evidence type="ECO:0000256" key="1">
    <source>
        <dbReference type="SAM" id="MobiDB-lite"/>
    </source>
</evidence>
<accession>A0A0F9KV14</accession>
<evidence type="ECO:0000313" key="2">
    <source>
        <dbReference type="EMBL" id="KKM86184.1"/>
    </source>
</evidence>
<feature type="region of interest" description="Disordered" evidence="1">
    <location>
        <begin position="25"/>
        <end position="48"/>
    </location>
</feature>
<dbReference type="AlphaFoldDB" id="A0A0F9KV14"/>
<dbReference type="EMBL" id="LAZR01007294">
    <property type="protein sequence ID" value="KKM86184.1"/>
    <property type="molecule type" value="Genomic_DNA"/>
</dbReference>
<gene>
    <name evidence="2" type="ORF">LCGC14_1281670</name>
</gene>
<feature type="non-terminal residue" evidence="2">
    <location>
        <position position="1"/>
    </location>
</feature>
<organism evidence="2">
    <name type="scientific">marine sediment metagenome</name>
    <dbReference type="NCBI Taxonomy" id="412755"/>
    <lineage>
        <taxon>unclassified sequences</taxon>
        <taxon>metagenomes</taxon>
        <taxon>ecological metagenomes</taxon>
    </lineage>
</organism>
<sequence>IQPRDCTTEAQKKLFPRWFEFEKGAPTAEKKAGAEPAADDAAYGTTDF</sequence>
<proteinExistence type="predicted"/>
<name>A0A0F9KV14_9ZZZZ</name>
<reference evidence="2" key="1">
    <citation type="journal article" date="2015" name="Nature">
        <title>Complex archaea that bridge the gap between prokaryotes and eukaryotes.</title>
        <authorList>
            <person name="Spang A."/>
            <person name="Saw J.H."/>
            <person name="Jorgensen S.L."/>
            <person name="Zaremba-Niedzwiedzka K."/>
            <person name="Martijn J."/>
            <person name="Lind A.E."/>
            <person name="van Eijk R."/>
            <person name="Schleper C."/>
            <person name="Guy L."/>
            <person name="Ettema T.J."/>
        </authorList>
    </citation>
    <scope>NUCLEOTIDE SEQUENCE</scope>
</reference>
<comment type="caution">
    <text evidence="2">The sequence shown here is derived from an EMBL/GenBank/DDBJ whole genome shotgun (WGS) entry which is preliminary data.</text>
</comment>